<organism evidence="2 3">
    <name type="scientific">Devosia epidermidihirudinis</name>
    <dbReference type="NCBI Taxonomy" id="1293439"/>
    <lineage>
        <taxon>Bacteria</taxon>
        <taxon>Pseudomonadati</taxon>
        <taxon>Pseudomonadota</taxon>
        <taxon>Alphaproteobacteria</taxon>
        <taxon>Hyphomicrobiales</taxon>
        <taxon>Devosiaceae</taxon>
        <taxon>Devosia</taxon>
    </lineage>
</organism>
<feature type="transmembrane region" description="Helical" evidence="1">
    <location>
        <begin position="97"/>
        <end position="119"/>
    </location>
</feature>
<name>A0A0F5Q3T1_9HYPH</name>
<dbReference type="Pfam" id="PF04241">
    <property type="entry name" value="DUF423"/>
    <property type="match status" value="1"/>
</dbReference>
<sequence length="124" mass="12009">MATGSIVVTRLTLVAAGIIGAAGVMAAAGASHGEASRNLSAVATICLAHGPALLALGLAGRGRILRFAAVSLGLGTLVFAGDLGVREWLGHGLFPGAAPLGGGGMILGWAAIVAAGAFARTVRI</sequence>
<keyword evidence="3" id="KW-1185">Reference proteome</keyword>
<dbReference type="STRING" id="1293439.WH87_16110"/>
<comment type="caution">
    <text evidence="2">The sequence shown here is derived from an EMBL/GenBank/DDBJ whole genome shotgun (WGS) entry which is preliminary data.</text>
</comment>
<dbReference type="RefSeq" id="WP_046140528.1">
    <property type="nucleotide sequence ID" value="NZ_LANJ01000045.1"/>
</dbReference>
<evidence type="ECO:0000256" key="1">
    <source>
        <dbReference type="SAM" id="Phobius"/>
    </source>
</evidence>
<dbReference type="AlphaFoldDB" id="A0A0F5Q3T1"/>
<feature type="transmembrane region" description="Helical" evidence="1">
    <location>
        <begin position="7"/>
        <end position="27"/>
    </location>
</feature>
<evidence type="ECO:0000313" key="3">
    <source>
        <dbReference type="Proteomes" id="UP000033411"/>
    </source>
</evidence>
<gene>
    <name evidence="2" type="ORF">WH87_16110</name>
</gene>
<protein>
    <submittedName>
        <fullName evidence="2">Uncharacterized protein</fullName>
    </submittedName>
</protein>
<dbReference type="PATRIC" id="fig|1293439.3.peg.3284"/>
<dbReference type="EMBL" id="LANJ01000045">
    <property type="protein sequence ID" value="KKC35573.1"/>
    <property type="molecule type" value="Genomic_DNA"/>
</dbReference>
<feature type="transmembrane region" description="Helical" evidence="1">
    <location>
        <begin position="67"/>
        <end position="85"/>
    </location>
</feature>
<dbReference type="InterPro" id="IPR006696">
    <property type="entry name" value="DUF423"/>
</dbReference>
<reference evidence="2 3" key="1">
    <citation type="submission" date="2015-03" db="EMBL/GenBank/DDBJ databases">
        <authorList>
            <person name="Lepp D."/>
            <person name="Hassan Y.I."/>
            <person name="Li X.-Z."/>
            <person name="Zhou T."/>
        </authorList>
    </citation>
    <scope>NUCLEOTIDE SEQUENCE [LARGE SCALE GENOMIC DNA]</scope>
    <source>
        <strain evidence="2 3">E84</strain>
    </source>
</reference>
<keyword evidence="1" id="KW-0812">Transmembrane</keyword>
<keyword evidence="1" id="KW-1133">Transmembrane helix</keyword>
<dbReference type="Proteomes" id="UP000033411">
    <property type="component" value="Unassembled WGS sequence"/>
</dbReference>
<accession>A0A0F5Q3T1</accession>
<proteinExistence type="predicted"/>
<feature type="transmembrane region" description="Helical" evidence="1">
    <location>
        <begin position="39"/>
        <end position="60"/>
    </location>
</feature>
<evidence type="ECO:0000313" key="2">
    <source>
        <dbReference type="EMBL" id="KKC35573.1"/>
    </source>
</evidence>
<keyword evidence="1" id="KW-0472">Membrane</keyword>